<gene>
    <name evidence="3" type="ORF">GCM10022232_64680</name>
</gene>
<sequence>MSTAVTPDWTGFVPVSTPETAPFWNACNEGVFLLQRCLDCGKTQYHYRALCCHCWSDRVEDFASSGQGTVWTYSVVYRNNTPGYSDKLPYVVGLVELEGGVRVFGNVVGGNPEDVTIGTRVEVTFAKAANGQMIPLFTVAAS</sequence>
<evidence type="ECO:0000313" key="3">
    <source>
        <dbReference type="EMBL" id="GAA4013473.1"/>
    </source>
</evidence>
<evidence type="ECO:0008006" key="5">
    <source>
        <dbReference type="Google" id="ProtNLM"/>
    </source>
</evidence>
<feature type="domain" description="ChsH2 C-terminal OB-fold" evidence="1">
    <location>
        <begin position="64"/>
        <end position="125"/>
    </location>
</feature>
<protein>
    <recommendedName>
        <fullName evidence="5">Zn-ribbon domain-containing OB-fold protein</fullName>
    </recommendedName>
</protein>
<name>A0ABP7SLV2_9ACTN</name>
<feature type="domain" description="ChsH2 rubredoxin-like zinc ribbon" evidence="2">
    <location>
        <begin position="24"/>
        <end position="60"/>
    </location>
</feature>
<dbReference type="PANTHER" id="PTHR34075:SF5">
    <property type="entry name" value="BLR3430 PROTEIN"/>
    <property type="match status" value="1"/>
</dbReference>
<dbReference type="Gene3D" id="6.10.30.10">
    <property type="match status" value="1"/>
</dbReference>
<dbReference type="InterPro" id="IPR002878">
    <property type="entry name" value="ChsH2_C"/>
</dbReference>
<dbReference type="Proteomes" id="UP001500456">
    <property type="component" value="Unassembled WGS sequence"/>
</dbReference>
<dbReference type="PANTHER" id="PTHR34075">
    <property type="entry name" value="BLR3430 PROTEIN"/>
    <property type="match status" value="1"/>
</dbReference>
<comment type="caution">
    <text evidence="3">The sequence shown here is derived from an EMBL/GenBank/DDBJ whole genome shotgun (WGS) entry which is preliminary data.</text>
</comment>
<accession>A0ABP7SLV2</accession>
<dbReference type="Pfam" id="PF01796">
    <property type="entry name" value="OB_ChsH2_C"/>
    <property type="match status" value="1"/>
</dbReference>
<dbReference type="RefSeq" id="WP_345568207.1">
    <property type="nucleotide sequence ID" value="NZ_BAAAZX010000021.1"/>
</dbReference>
<dbReference type="EMBL" id="BAAAZX010000021">
    <property type="protein sequence ID" value="GAA4013473.1"/>
    <property type="molecule type" value="Genomic_DNA"/>
</dbReference>
<dbReference type="InterPro" id="IPR012340">
    <property type="entry name" value="NA-bd_OB-fold"/>
</dbReference>
<evidence type="ECO:0000259" key="1">
    <source>
        <dbReference type="Pfam" id="PF01796"/>
    </source>
</evidence>
<evidence type="ECO:0000313" key="4">
    <source>
        <dbReference type="Proteomes" id="UP001500456"/>
    </source>
</evidence>
<dbReference type="InterPro" id="IPR052513">
    <property type="entry name" value="Thioester_dehydratase-like"/>
</dbReference>
<organism evidence="3 4">
    <name type="scientific">Streptomyces plumbiresistens</name>
    <dbReference type="NCBI Taxonomy" id="511811"/>
    <lineage>
        <taxon>Bacteria</taxon>
        <taxon>Bacillati</taxon>
        <taxon>Actinomycetota</taxon>
        <taxon>Actinomycetes</taxon>
        <taxon>Kitasatosporales</taxon>
        <taxon>Streptomycetaceae</taxon>
        <taxon>Streptomyces</taxon>
    </lineage>
</organism>
<dbReference type="SUPFAM" id="SSF50249">
    <property type="entry name" value="Nucleic acid-binding proteins"/>
    <property type="match status" value="1"/>
</dbReference>
<dbReference type="Pfam" id="PF12172">
    <property type="entry name" value="zf-ChsH2"/>
    <property type="match status" value="1"/>
</dbReference>
<reference evidence="4" key="1">
    <citation type="journal article" date="2019" name="Int. J. Syst. Evol. Microbiol.">
        <title>The Global Catalogue of Microorganisms (GCM) 10K type strain sequencing project: providing services to taxonomists for standard genome sequencing and annotation.</title>
        <authorList>
            <consortium name="The Broad Institute Genomics Platform"/>
            <consortium name="The Broad Institute Genome Sequencing Center for Infectious Disease"/>
            <person name="Wu L."/>
            <person name="Ma J."/>
        </authorList>
    </citation>
    <scope>NUCLEOTIDE SEQUENCE [LARGE SCALE GENOMIC DNA]</scope>
    <source>
        <strain evidence="4">JCM 16924</strain>
    </source>
</reference>
<proteinExistence type="predicted"/>
<keyword evidence="4" id="KW-1185">Reference proteome</keyword>
<evidence type="ECO:0000259" key="2">
    <source>
        <dbReference type="Pfam" id="PF12172"/>
    </source>
</evidence>
<dbReference type="InterPro" id="IPR022002">
    <property type="entry name" value="ChsH2_Znr"/>
</dbReference>